<reference evidence="1" key="1">
    <citation type="submission" date="2016-11" db="EMBL/GenBank/DDBJ databases">
        <authorList>
            <person name="Jaros S."/>
            <person name="Januszkiewicz K."/>
            <person name="Wedrychowicz H."/>
        </authorList>
    </citation>
    <scope>NUCLEOTIDE SEQUENCE [LARGE SCALE GENOMIC DNA]</scope>
    <source>
        <strain evidence="1">Y48</strain>
    </source>
</reference>
<dbReference type="EMBL" id="CP018082">
    <property type="protein sequence ID" value="APE34649.1"/>
    <property type="molecule type" value="Genomic_DNA"/>
</dbReference>
<gene>
    <name evidence="1" type="ORF">BOX37_12555</name>
</gene>
<keyword evidence="2" id="KW-1185">Reference proteome</keyword>
<protein>
    <submittedName>
        <fullName evidence="1">Uncharacterized protein</fullName>
    </submittedName>
</protein>
<name>A0A1J0VRK7_9NOCA</name>
<sequence length="76" mass="8464">MGYRYLLRERCLNWGATPEGATREMPGDDLLPRADIVSTRAVTIDVDAAAIWPWLAQFGPGRGGAYTYDWIETSSD</sequence>
<organism evidence="1 2">
    <name type="scientific">Nocardia mangyaensis</name>
    <dbReference type="NCBI Taxonomy" id="2213200"/>
    <lineage>
        <taxon>Bacteria</taxon>
        <taxon>Bacillati</taxon>
        <taxon>Actinomycetota</taxon>
        <taxon>Actinomycetes</taxon>
        <taxon>Mycobacteriales</taxon>
        <taxon>Nocardiaceae</taxon>
        <taxon>Nocardia</taxon>
    </lineage>
</organism>
<proteinExistence type="predicted"/>
<dbReference type="KEGG" id="nsl:BOX37_12555"/>
<evidence type="ECO:0000313" key="1">
    <source>
        <dbReference type="EMBL" id="APE34649.1"/>
    </source>
</evidence>
<evidence type="ECO:0000313" key="2">
    <source>
        <dbReference type="Proteomes" id="UP000183810"/>
    </source>
</evidence>
<dbReference type="Proteomes" id="UP000183810">
    <property type="component" value="Chromosome"/>
</dbReference>
<dbReference type="AlphaFoldDB" id="A0A1J0VRK7"/>
<accession>A0A1J0VRK7</accession>